<accession>A0ABR8JMG5</accession>
<keyword evidence="1" id="KW-0472">Membrane</keyword>
<sequence length="126" mass="14521">MAIAVGGIFYKEPHHHFAYSDFYSAAGYSNFAFLVLLVFEAPLLFILIDEAAGEVKYQRLFRNISAVTLNYGHVTAEFTTRYISRNNSAKVWALYYNGDEQFYVHIHNGWTERKLTAIHNLVKHVV</sequence>
<dbReference type="Proteomes" id="UP000606003">
    <property type="component" value="Unassembled WGS sequence"/>
</dbReference>
<feature type="transmembrane region" description="Helical" evidence="1">
    <location>
        <begin position="31"/>
        <end position="52"/>
    </location>
</feature>
<gene>
    <name evidence="2" type="ORF">IC234_03560</name>
</gene>
<reference evidence="2 3" key="1">
    <citation type="submission" date="2020-09" db="EMBL/GenBank/DDBJ databases">
        <authorList>
            <person name="Kim M.K."/>
        </authorList>
    </citation>
    <scope>NUCLEOTIDE SEQUENCE [LARGE SCALE GENOMIC DNA]</scope>
    <source>
        <strain evidence="2 3">BT189</strain>
    </source>
</reference>
<dbReference type="EMBL" id="JACXAC010000001">
    <property type="protein sequence ID" value="MBD2721192.1"/>
    <property type="molecule type" value="Genomic_DNA"/>
</dbReference>
<name>A0ABR8JMG5_9BACT</name>
<protein>
    <submittedName>
        <fullName evidence="2">Uncharacterized protein</fullName>
    </submittedName>
</protein>
<evidence type="ECO:0000313" key="2">
    <source>
        <dbReference type="EMBL" id="MBD2721192.1"/>
    </source>
</evidence>
<evidence type="ECO:0000256" key="1">
    <source>
        <dbReference type="SAM" id="Phobius"/>
    </source>
</evidence>
<evidence type="ECO:0000313" key="3">
    <source>
        <dbReference type="Proteomes" id="UP000606003"/>
    </source>
</evidence>
<keyword evidence="1" id="KW-1133">Transmembrane helix</keyword>
<keyword evidence="3" id="KW-1185">Reference proteome</keyword>
<proteinExistence type="predicted"/>
<dbReference type="RefSeq" id="WP_190922449.1">
    <property type="nucleotide sequence ID" value="NZ_JACXAC010000001.1"/>
</dbReference>
<organism evidence="2 3">
    <name type="scientific">Hymenobacter armeniacus</name>
    <dbReference type="NCBI Taxonomy" id="2771358"/>
    <lineage>
        <taxon>Bacteria</taxon>
        <taxon>Pseudomonadati</taxon>
        <taxon>Bacteroidota</taxon>
        <taxon>Cytophagia</taxon>
        <taxon>Cytophagales</taxon>
        <taxon>Hymenobacteraceae</taxon>
        <taxon>Hymenobacter</taxon>
    </lineage>
</organism>
<keyword evidence="1" id="KW-0812">Transmembrane</keyword>
<comment type="caution">
    <text evidence="2">The sequence shown here is derived from an EMBL/GenBank/DDBJ whole genome shotgun (WGS) entry which is preliminary data.</text>
</comment>